<dbReference type="AlphaFoldDB" id="A0A2M4C5W6"/>
<protein>
    <submittedName>
        <fullName evidence="1">Putative secreted protein</fullName>
    </submittedName>
</protein>
<sequence>MRSAPMSAIWVFCFAQPRIASTESRIETAEMLSNTICLTTTTASVWFACGLTGFPFSLTSSSRTHPSAWLRGREMVNINSVYRVHECAHMAFAQPVTVAVRLTIASTKEGGSARVLFDEKRVKLVEIRRPHRTVHFPVGLVQLVGQVVPQFQASGSPLGWYFPAFLLADRTGVYDRCLG</sequence>
<proteinExistence type="predicted"/>
<evidence type="ECO:0000313" key="1">
    <source>
        <dbReference type="EMBL" id="MBW60722.1"/>
    </source>
</evidence>
<organism evidence="1">
    <name type="scientific">Anopheles marajoara</name>
    <dbReference type="NCBI Taxonomy" id="58244"/>
    <lineage>
        <taxon>Eukaryota</taxon>
        <taxon>Metazoa</taxon>
        <taxon>Ecdysozoa</taxon>
        <taxon>Arthropoda</taxon>
        <taxon>Hexapoda</taxon>
        <taxon>Insecta</taxon>
        <taxon>Pterygota</taxon>
        <taxon>Neoptera</taxon>
        <taxon>Endopterygota</taxon>
        <taxon>Diptera</taxon>
        <taxon>Nematocera</taxon>
        <taxon>Culicoidea</taxon>
        <taxon>Culicidae</taxon>
        <taxon>Anophelinae</taxon>
        <taxon>Anopheles</taxon>
    </lineage>
</organism>
<accession>A0A2M4C5W6</accession>
<reference evidence="1" key="1">
    <citation type="submission" date="2018-01" db="EMBL/GenBank/DDBJ databases">
        <title>An insight into the sialome of Amazonian anophelines.</title>
        <authorList>
            <person name="Ribeiro J.M."/>
            <person name="Scarpassa V."/>
            <person name="Calvo E."/>
        </authorList>
    </citation>
    <scope>NUCLEOTIDE SEQUENCE</scope>
    <source>
        <tissue evidence="1">Salivary glands</tissue>
    </source>
</reference>
<name>A0A2M4C5W6_9DIPT</name>
<dbReference type="EMBL" id="GGFJ01011581">
    <property type="protein sequence ID" value="MBW60722.1"/>
    <property type="molecule type" value="Transcribed_RNA"/>
</dbReference>